<reference evidence="1" key="1">
    <citation type="submission" date="2022-07" db="EMBL/GenBank/DDBJ databases">
        <title>Phylogenomic reconstructions and comparative analyses of Kickxellomycotina fungi.</title>
        <authorList>
            <person name="Reynolds N.K."/>
            <person name="Stajich J.E."/>
            <person name="Barry K."/>
            <person name="Grigoriev I.V."/>
            <person name="Crous P."/>
            <person name="Smith M.E."/>
        </authorList>
    </citation>
    <scope>NUCLEOTIDE SEQUENCE</scope>
    <source>
        <strain evidence="1">IMI 214461</strain>
    </source>
</reference>
<feature type="non-terminal residue" evidence="1">
    <location>
        <position position="121"/>
    </location>
</feature>
<protein>
    <submittedName>
        <fullName evidence="1">Uncharacterized protein</fullName>
    </submittedName>
</protein>
<dbReference type="EMBL" id="JANBQF010000808">
    <property type="protein sequence ID" value="KAJ1999012.1"/>
    <property type="molecule type" value="Genomic_DNA"/>
</dbReference>
<dbReference type="AlphaFoldDB" id="A0A9W8B804"/>
<comment type="caution">
    <text evidence="1">The sequence shown here is derived from an EMBL/GenBank/DDBJ whole genome shotgun (WGS) entry which is preliminary data.</text>
</comment>
<keyword evidence="2" id="KW-1185">Reference proteome</keyword>
<gene>
    <name evidence="1" type="ORF">H4R26_005229</name>
</gene>
<dbReference type="OrthoDB" id="2538017at2759"/>
<proteinExistence type="predicted"/>
<dbReference type="Proteomes" id="UP001150907">
    <property type="component" value="Unassembled WGS sequence"/>
</dbReference>
<organism evidence="1 2">
    <name type="scientific">Coemansia thaxteri</name>
    <dbReference type="NCBI Taxonomy" id="2663907"/>
    <lineage>
        <taxon>Eukaryota</taxon>
        <taxon>Fungi</taxon>
        <taxon>Fungi incertae sedis</taxon>
        <taxon>Zoopagomycota</taxon>
        <taxon>Kickxellomycotina</taxon>
        <taxon>Kickxellomycetes</taxon>
        <taxon>Kickxellales</taxon>
        <taxon>Kickxellaceae</taxon>
        <taxon>Coemansia</taxon>
    </lineage>
</organism>
<sequence>MTDTVANPPSISRKTRFVDLPADVQRVLESIERAKQVQLQIGSSLVADETETQVQQISRAIQRLGQELQVVRMTLGGDAERVDDAKALVAFGVKHAERAASLVAHATDDGSWALSGLTPLQ</sequence>
<accession>A0A9W8B804</accession>
<name>A0A9W8B804_9FUNG</name>
<evidence type="ECO:0000313" key="2">
    <source>
        <dbReference type="Proteomes" id="UP001150907"/>
    </source>
</evidence>
<evidence type="ECO:0000313" key="1">
    <source>
        <dbReference type="EMBL" id="KAJ1999012.1"/>
    </source>
</evidence>